<dbReference type="PANTHER" id="PTHR46766">
    <property type="entry name" value="GLUTAMINE-RICH PROTEIN 2"/>
    <property type="match status" value="1"/>
</dbReference>
<evidence type="ECO:0000259" key="3">
    <source>
        <dbReference type="Pfam" id="PF00823"/>
    </source>
</evidence>
<feature type="compositionally biased region" description="Acidic residues" evidence="2">
    <location>
        <begin position="183"/>
        <end position="199"/>
    </location>
</feature>
<dbReference type="Proteomes" id="UP000193529">
    <property type="component" value="Unassembled WGS sequence"/>
</dbReference>
<feature type="region of interest" description="Disordered" evidence="2">
    <location>
        <begin position="166"/>
        <end position="202"/>
    </location>
</feature>
<feature type="region of interest" description="Disordered" evidence="2">
    <location>
        <begin position="320"/>
        <end position="414"/>
    </location>
</feature>
<dbReference type="FunFam" id="1.20.1260.20:FF:000001">
    <property type="entry name" value="PPE family protein PPE41"/>
    <property type="match status" value="1"/>
</dbReference>
<dbReference type="InterPro" id="IPR043641">
    <property type="entry name" value="PPE-PPW_C"/>
</dbReference>
<accession>A0A1X1ZPW8</accession>
<dbReference type="OrthoDB" id="4753487at2"/>
<dbReference type="SUPFAM" id="SSF140459">
    <property type="entry name" value="PE/PPE dimer-like"/>
    <property type="match status" value="1"/>
</dbReference>
<feature type="domain" description="PPE-PPW subfamily C-terminal" evidence="4">
    <location>
        <begin position="444"/>
        <end position="489"/>
    </location>
</feature>
<reference evidence="5 6" key="1">
    <citation type="submission" date="2016-01" db="EMBL/GenBank/DDBJ databases">
        <title>The new phylogeny of the genus Mycobacterium.</title>
        <authorList>
            <person name="Tarcisio F."/>
            <person name="Conor M."/>
            <person name="Antonella G."/>
            <person name="Elisabetta G."/>
            <person name="Giulia F.S."/>
            <person name="Sara T."/>
            <person name="Anna F."/>
            <person name="Clotilde B."/>
            <person name="Roberto B."/>
            <person name="Veronica D.S."/>
            <person name="Fabio R."/>
            <person name="Monica P."/>
            <person name="Olivier J."/>
            <person name="Enrico T."/>
            <person name="Nicola S."/>
        </authorList>
    </citation>
    <scope>NUCLEOTIDE SEQUENCE [LARGE SCALE GENOMIC DNA]</scope>
    <source>
        <strain evidence="5 6">DSM 44572</strain>
    </source>
</reference>
<keyword evidence="6" id="KW-1185">Reference proteome</keyword>
<evidence type="ECO:0000256" key="1">
    <source>
        <dbReference type="ARBA" id="ARBA00010652"/>
    </source>
</evidence>
<feature type="compositionally biased region" description="Low complexity" evidence="2">
    <location>
        <begin position="320"/>
        <end position="347"/>
    </location>
</feature>
<dbReference type="PANTHER" id="PTHR46766:SF1">
    <property type="entry name" value="GLUTAMINE-RICH PROTEIN 2"/>
    <property type="match status" value="1"/>
</dbReference>
<dbReference type="Pfam" id="PF00823">
    <property type="entry name" value="PPE"/>
    <property type="match status" value="1"/>
</dbReference>
<sequence length="502" mass="49869">MTAPVWMASPPEVHSAQLSSGPGPGGLLAAAAGWDSLSAAYAETADELTAILAAVQAGAWEGPSAEQYVAAHGPYLAWLTRASADSAAAAASHQTAAAAYTAALAAMPTLFELAANHAIHAVLLATNFFGINTIPIALNEADYARMWIQAATTMATYQTVSGTAVASAPQTDPAPQILHAADDDSGGDDDSGDIIDNDGGDPTQWSWWVNRVTEITQTLGRDIEEFPENPAGSISEVETDVPLLVADEVGHAGEVLSTFPQLQTLVPLAIASAAASAGAGGFAGMAGLAGLAGIQPPPVPAAAAPPAPPAAPVSMGPTVATAAAPGPAPSSAPATAPGTAASVAPAAGAPPPPPGGTAAGPFPYLVGGPTAGSSMGIGSGARRKAPEPEGAAAPAAAVAARQEERARRRRRAAMHDHHRGYRYEFVDPEWDAGAEPSLDAAATTASGRGAGVVGFAGTAPREAAPAAGLATLPGDDFGGGPAMPMLPGTCARPPFDNENDFQ</sequence>
<feature type="domain" description="PPE" evidence="3">
    <location>
        <begin position="6"/>
        <end position="168"/>
    </location>
</feature>
<dbReference type="STRING" id="153971.AWC19_07815"/>
<dbReference type="InterPro" id="IPR000030">
    <property type="entry name" value="PPE_dom"/>
</dbReference>
<dbReference type="Pfam" id="PF18878">
    <property type="entry name" value="PPE-PPW"/>
    <property type="match status" value="1"/>
</dbReference>
<evidence type="ECO:0000259" key="4">
    <source>
        <dbReference type="Pfam" id="PF18878"/>
    </source>
</evidence>
<dbReference type="Gene3D" id="1.20.1260.20">
    <property type="entry name" value="PPE superfamily"/>
    <property type="match status" value="1"/>
</dbReference>
<comment type="similarity">
    <text evidence="1">Belongs to the mycobacterial PPE family.</text>
</comment>
<dbReference type="GO" id="GO:0052572">
    <property type="term" value="P:response to host immune response"/>
    <property type="evidence" value="ECO:0007669"/>
    <property type="project" value="TreeGrafter"/>
</dbReference>
<dbReference type="RefSeq" id="WP_085078336.1">
    <property type="nucleotide sequence ID" value="NZ_LQPJ01000098.1"/>
</dbReference>
<name>A0A1X1ZPW8_9MYCO</name>
<comment type="caution">
    <text evidence="5">The sequence shown here is derived from an EMBL/GenBank/DDBJ whole genome shotgun (WGS) entry which is preliminary data.</text>
</comment>
<organism evidence="5 6">
    <name type="scientific">Mycobacterium palustre</name>
    <dbReference type="NCBI Taxonomy" id="153971"/>
    <lineage>
        <taxon>Bacteria</taxon>
        <taxon>Bacillati</taxon>
        <taxon>Actinomycetota</taxon>
        <taxon>Actinomycetes</taxon>
        <taxon>Mycobacteriales</taxon>
        <taxon>Mycobacteriaceae</taxon>
        <taxon>Mycobacterium</taxon>
        <taxon>Mycobacterium simiae complex</taxon>
    </lineage>
</organism>
<dbReference type="AlphaFoldDB" id="A0A1X1ZPW8"/>
<gene>
    <name evidence="5" type="ORF">AWC19_07815</name>
</gene>
<evidence type="ECO:0000256" key="2">
    <source>
        <dbReference type="SAM" id="MobiDB-lite"/>
    </source>
</evidence>
<dbReference type="EMBL" id="LQPJ01000098">
    <property type="protein sequence ID" value="ORW25377.1"/>
    <property type="molecule type" value="Genomic_DNA"/>
</dbReference>
<feature type="compositionally biased region" description="Low complexity" evidence="2">
    <location>
        <begin position="388"/>
        <end position="400"/>
    </location>
</feature>
<evidence type="ECO:0000313" key="5">
    <source>
        <dbReference type="EMBL" id="ORW25377.1"/>
    </source>
</evidence>
<dbReference type="InterPro" id="IPR038332">
    <property type="entry name" value="PPE_sf"/>
</dbReference>
<evidence type="ECO:0008006" key="7">
    <source>
        <dbReference type="Google" id="ProtNLM"/>
    </source>
</evidence>
<proteinExistence type="inferred from homology"/>
<protein>
    <recommendedName>
        <fullName evidence="7">PPE family domain-containing protein</fullName>
    </recommendedName>
</protein>
<feature type="region of interest" description="Disordered" evidence="2">
    <location>
        <begin position="1"/>
        <end position="20"/>
    </location>
</feature>
<evidence type="ECO:0000313" key="6">
    <source>
        <dbReference type="Proteomes" id="UP000193529"/>
    </source>
</evidence>
<feature type="region of interest" description="Disordered" evidence="2">
    <location>
        <begin position="478"/>
        <end position="502"/>
    </location>
</feature>